<evidence type="ECO:0000256" key="3">
    <source>
        <dbReference type="ARBA" id="ARBA00022771"/>
    </source>
</evidence>
<feature type="domain" description="C2H2-type" evidence="7">
    <location>
        <begin position="576"/>
        <end position="612"/>
    </location>
</feature>
<feature type="compositionally biased region" description="Basic and acidic residues" evidence="6">
    <location>
        <begin position="532"/>
        <end position="572"/>
    </location>
</feature>
<keyword evidence="2" id="KW-0677">Repeat</keyword>
<feature type="region of interest" description="Disordered" evidence="6">
    <location>
        <begin position="380"/>
        <end position="411"/>
    </location>
</feature>
<dbReference type="PANTHER" id="PTHR23057:SF0">
    <property type="entry name" value="JUXTAPOSED WITH ANOTHER ZINC FINGER PROTEIN 1"/>
    <property type="match status" value="1"/>
</dbReference>
<feature type="region of interest" description="Disordered" evidence="6">
    <location>
        <begin position="500"/>
        <end position="572"/>
    </location>
</feature>
<evidence type="ECO:0000256" key="1">
    <source>
        <dbReference type="ARBA" id="ARBA00022723"/>
    </source>
</evidence>
<gene>
    <name evidence="8" type="ORF">NliqN6_6465</name>
</gene>
<feature type="compositionally biased region" description="Polar residues" evidence="6">
    <location>
        <begin position="1"/>
        <end position="13"/>
    </location>
</feature>
<proteinExistence type="predicted"/>
<keyword evidence="4" id="KW-0862">Zinc</keyword>
<feature type="compositionally biased region" description="Polar residues" evidence="6">
    <location>
        <begin position="31"/>
        <end position="45"/>
    </location>
</feature>
<evidence type="ECO:0000256" key="4">
    <source>
        <dbReference type="ARBA" id="ARBA00022833"/>
    </source>
</evidence>
<keyword evidence="3 5" id="KW-0863">Zinc-finger</keyword>
<evidence type="ECO:0000256" key="6">
    <source>
        <dbReference type="SAM" id="MobiDB-lite"/>
    </source>
</evidence>
<evidence type="ECO:0000313" key="8">
    <source>
        <dbReference type="EMBL" id="GHJ90063.1"/>
    </source>
</evidence>
<reference evidence="8" key="1">
    <citation type="submission" date="2020-07" db="EMBL/GenBank/DDBJ databases">
        <title>Draft Genome Sequence of a Deep-Sea Yeast, Naganishia (Cryptococcus) liquefaciens strain N6.</title>
        <authorList>
            <person name="Han Y.W."/>
            <person name="Kajitani R."/>
            <person name="Morimoto H."/>
            <person name="Parhat M."/>
            <person name="Tsubouchi H."/>
            <person name="Bakenova O."/>
            <person name="Ogata M."/>
            <person name="Argunhan B."/>
            <person name="Aoki R."/>
            <person name="Kajiwara S."/>
            <person name="Itoh T."/>
            <person name="Iwasaki H."/>
        </authorList>
    </citation>
    <scope>NUCLEOTIDE SEQUENCE</scope>
    <source>
        <strain evidence="8">N6</strain>
    </source>
</reference>
<feature type="compositionally biased region" description="Low complexity" evidence="6">
    <location>
        <begin position="90"/>
        <end position="104"/>
    </location>
</feature>
<dbReference type="EMBL" id="BLZA01000053">
    <property type="protein sequence ID" value="GHJ90063.1"/>
    <property type="molecule type" value="Genomic_DNA"/>
</dbReference>
<feature type="compositionally biased region" description="Basic and acidic residues" evidence="6">
    <location>
        <begin position="69"/>
        <end position="82"/>
    </location>
</feature>
<dbReference type="AlphaFoldDB" id="A0A8H3U097"/>
<evidence type="ECO:0000259" key="7">
    <source>
        <dbReference type="PROSITE" id="PS50157"/>
    </source>
</evidence>
<dbReference type="PANTHER" id="PTHR23057">
    <property type="entry name" value="JUXTAPOSED WITH ANOTHER ZINC FINGER PROTEIN 1"/>
    <property type="match status" value="1"/>
</dbReference>
<feature type="compositionally biased region" description="Low complexity" evidence="6">
    <location>
        <begin position="514"/>
        <end position="526"/>
    </location>
</feature>
<sequence>MTTQQHQPQQPVSALSALLRTHGGGGGGGTPTSSRPGSAQGTPVTSPVVGHAAVGQQQQQQQQGFGKEGAGDGQEREPEGKVGARPINGSFPTPSSPSFPSQLSPYAQPFLPSGSYMGMNMSTSFAPMSFIGASYRPGATSTGGGIGMSVSPQYGTHMNYIGPSSSSVGINGMAPPPTRAFHPSQLGNHQHHPPQPMNSFGNMGSYLGRGSLNTGFSLSNSGYGLPYGASLTGNTPASGGAQAFPHTAFNGAQPAGMGTSVGAFVPPGMGGSGGERSRELEAKFVKDFMCCGLQLNGLHDLLEHYEEHHVHLAGDLRQQTQMMGMEPQPSGIGNMNGNTTTPLGRGAGPIPGSFPNAASTSYTVPMTGNAPGMVAALAGPPRTATTAGTPGLTKGSSSTDSGDAPGTPGMMDIDMQMDDDEPPSSSADMGMGFGGAGGGLGINTQAAGSQDAYYKGPPLQFVQPSMLSYTIPPPSASTATPANHMAFNGAGQGAIGRVPRPGGTHPHMYAQPSAAQTTATTTTTTTGSGGHHLTDAQKAERAARKAARKEAKRIARENGEAESSDDGRDAEGFKKYRCPVEGCNKSYKQANGLKYHLNRSINSSHGHLAGMPIVPHNPNA</sequence>
<evidence type="ECO:0000313" key="9">
    <source>
        <dbReference type="Proteomes" id="UP000620104"/>
    </source>
</evidence>
<keyword evidence="9" id="KW-1185">Reference proteome</keyword>
<dbReference type="InterPro" id="IPR013087">
    <property type="entry name" value="Znf_C2H2_type"/>
</dbReference>
<feature type="region of interest" description="Disordered" evidence="6">
    <location>
        <begin position="1"/>
        <end position="104"/>
    </location>
</feature>
<organism evidence="8 9">
    <name type="scientific">Naganishia liquefaciens</name>
    <dbReference type="NCBI Taxonomy" id="104408"/>
    <lineage>
        <taxon>Eukaryota</taxon>
        <taxon>Fungi</taxon>
        <taxon>Dikarya</taxon>
        <taxon>Basidiomycota</taxon>
        <taxon>Agaricomycotina</taxon>
        <taxon>Tremellomycetes</taxon>
        <taxon>Filobasidiales</taxon>
        <taxon>Filobasidiaceae</taxon>
        <taxon>Naganishia</taxon>
    </lineage>
</organism>
<evidence type="ECO:0000256" key="2">
    <source>
        <dbReference type="ARBA" id="ARBA00022737"/>
    </source>
</evidence>
<comment type="caution">
    <text evidence="8">The sequence shown here is derived from an EMBL/GenBank/DDBJ whole genome shotgun (WGS) entry which is preliminary data.</text>
</comment>
<name>A0A8H3U097_9TREE</name>
<dbReference type="InterPro" id="IPR051580">
    <property type="entry name" value="ZnF-Chromatin_assoc"/>
</dbReference>
<dbReference type="PROSITE" id="PS50157">
    <property type="entry name" value="ZINC_FINGER_C2H2_2"/>
    <property type="match status" value="1"/>
</dbReference>
<dbReference type="Gene3D" id="3.30.160.60">
    <property type="entry name" value="Classic Zinc Finger"/>
    <property type="match status" value="1"/>
</dbReference>
<dbReference type="Proteomes" id="UP000620104">
    <property type="component" value="Unassembled WGS sequence"/>
</dbReference>
<keyword evidence="1" id="KW-0479">Metal-binding</keyword>
<protein>
    <recommendedName>
        <fullName evidence="7">C2H2-type domain-containing protein</fullName>
    </recommendedName>
</protein>
<feature type="compositionally biased region" description="Low complexity" evidence="6">
    <location>
        <begin position="380"/>
        <end position="393"/>
    </location>
</feature>
<accession>A0A8H3U097</accession>
<dbReference type="GO" id="GO:0008270">
    <property type="term" value="F:zinc ion binding"/>
    <property type="evidence" value="ECO:0007669"/>
    <property type="project" value="UniProtKB-KW"/>
</dbReference>
<dbReference type="GO" id="GO:0005634">
    <property type="term" value="C:nucleus"/>
    <property type="evidence" value="ECO:0007669"/>
    <property type="project" value="TreeGrafter"/>
</dbReference>
<evidence type="ECO:0000256" key="5">
    <source>
        <dbReference type="PROSITE-ProRule" id="PRU00042"/>
    </source>
</evidence>
<dbReference type="OrthoDB" id="1662883at2759"/>